<dbReference type="GO" id="GO:0003677">
    <property type="term" value="F:DNA binding"/>
    <property type="evidence" value="ECO:0007669"/>
    <property type="project" value="UniProtKB-UniRule"/>
</dbReference>
<dbReference type="RefSeq" id="WP_143249631.1">
    <property type="nucleotide sequence ID" value="NZ_FMBL01000003.1"/>
</dbReference>
<reference evidence="5" key="1">
    <citation type="submission" date="2016-08" db="EMBL/GenBank/DDBJ databases">
        <authorList>
            <person name="Varghese N."/>
            <person name="Submissions Spin"/>
        </authorList>
    </citation>
    <scope>NUCLEOTIDE SEQUENCE [LARGE SCALE GENOMIC DNA]</scope>
    <source>
        <strain evidence="5">R-52791</strain>
    </source>
</reference>
<dbReference type="STRING" id="1505727.GA0061077_1305"/>
<dbReference type="InterPro" id="IPR009057">
    <property type="entry name" value="Homeodomain-like_sf"/>
</dbReference>
<accession>A0A1C4H743</accession>
<keyword evidence="1 2" id="KW-0238">DNA-binding</keyword>
<sequence length="259" mass="29660">MSRPRHDSNQLPATTRMENAFWSLLEERDYTKITVTDIVNIANVNRNSFYYHYCKLDNLAETAIRHTVEEINRVLPEFTVDPSKAWNGIMLQLIGVPANRVHLDHIALTVSKHSSPYLIFVVHDALRDGFISWQHLDRNISVNQNVLLEFSVGGLLAIAGIWPTLSKETTVEQWSNLDAAVVARTLYMSVSDESMPGFWVRLFRSALEKGEDSILRNIAQTERTDHNFKHEVDIFLRDLSRLQNMQPTAPEENTDLSAQ</sequence>
<evidence type="ECO:0000259" key="3">
    <source>
        <dbReference type="PROSITE" id="PS50977"/>
    </source>
</evidence>
<feature type="DNA-binding region" description="H-T-H motif" evidence="2">
    <location>
        <begin position="34"/>
        <end position="53"/>
    </location>
</feature>
<keyword evidence="5" id="KW-1185">Reference proteome</keyword>
<dbReference type="AlphaFoldDB" id="A0A1C4H743"/>
<gene>
    <name evidence="4" type="ORF">GA0061077_1305</name>
</gene>
<protein>
    <submittedName>
        <fullName evidence="4">Transcriptional regulator, TetR family</fullName>
    </submittedName>
</protein>
<evidence type="ECO:0000313" key="5">
    <source>
        <dbReference type="Proteomes" id="UP000242610"/>
    </source>
</evidence>
<dbReference type="OrthoDB" id="9810250at2"/>
<dbReference type="EMBL" id="FMBL01000003">
    <property type="protein sequence ID" value="SCC80665.1"/>
    <property type="molecule type" value="Genomic_DNA"/>
</dbReference>
<dbReference type="Gene3D" id="1.10.357.10">
    <property type="entry name" value="Tetracycline Repressor, domain 2"/>
    <property type="match status" value="1"/>
</dbReference>
<dbReference type="Proteomes" id="UP000242610">
    <property type="component" value="Unassembled WGS sequence"/>
</dbReference>
<organism evidence="4 5">
    <name type="scientific">Bifidobacterium commune</name>
    <dbReference type="NCBI Taxonomy" id="1505727"/>
    <lineage>
        <taxon>Bacteria</taxon>
        <taxon>Bacillati</taxon>
        <taxon>Actinomycetota</taxon>
        <taxon>Actinomycetes</taxon>
        <taxon>Bifidobacteriales</taxon>
        <taxon>Bifidobacteriaceae</taxon>
        <taxon>Bifidobacterium</taxon>
    </lineage>
</organism>
<proteinExistence type="predicted"/>
<feature type="domain" description="HTH tetR-type" evidence="3">
    <location>
        <begin position="11"/>
        <end position="71"/>
    </location>
</feature>
<dbReference type="SUPFAM" id="SSF46689">
    <property type="entry name" value="Homeodomain-like"/>
    <property type="match status" value="1"/>
</dbReference>
<name>A0A1C4H743_9BIFI</name>
<dbReference type="PROSITE" id="PS50977">
    <property type="entry name" value="HTH_TETR_2"/>
    <property type="match status" value="1"/>
</dbReference>
<evidence type="ECO:0000256" key="1">
    <source>
        <dbReference type="ARBA" id="ARBA00023125"/>
    </source>
</evidence>
<dbReference type="InterPro" id="IPR001647">
    <property type="entry name" value="HTH_TetR"/>
</dbReference>
<evidence type="ECO:0000256" key="2">
    <source>
        <dbReference type="PROSITE-ProRule" id="PRU00335"/>
    </source>
</evidence>
<evidence type="ECO:0000313" key="4">
    <source>
        <dbReference type="EMBL" id="SCC80665.1"/>
    </source>
</evidence>